<evidence type="ECO:0000313" key="4">
    <source>
        <dbReference type="Proteomes" id="UP001281761"/>
    </source>
</evidence>
<name>A0ABQ9XDZ5_9EUKA</name>
<sequence>MFYMQGRGEWLCVRVLCDQHQRRQARQGGSEEQFLTNSESSRVQRTRPQCWGVFSASSSIALSSLASFLQTEAFHTSLEELCKCVRSIRLSISHLPALTRALSHTPSSPDSHQHSSSTPSYSNPNSVLMLFAAERRKARSFQLHQPTSSVPLFQISSLLARTVVKFNNPPFIVPTNPDRFQRLVVSSPIAKKRGSGAPSLVERLSTVVQWQTQKMHNLSRLPCDPSSCPLFQIRSEMKKTPSGTPQAPLPTHKHFPVKSAPKVCLSPPLLLVQIGARGNPNLEKQSRTRKTKRAAEESEPVKKWFHQRLAEKRQEVEKKDDDDEIPEVDEEKLRALSEVEGRSVFIVNQAGVIEKKLKLNQFDDLANEEEEDDECGRLRRLREKELLDRARAFLRDLEQQRAEEERRWREREDQE</sequence>
<evidence type="ECO:0000256" key="1">
    <source>
        <dbReference type="SAM" id="Coils"/>
    </source>
</evidence>
<accession>A0ABQ9XDZ5</accession>
<dbReference type="Proteomes" id="UP001281761">
    <property type="component" value="Unassembled WGS sequence"/>
</dbReference>
<feature type="region of interest" description="Disordered" evidence="2">
    <location>
        <begin position="102"/>
        <end position="122"/>
    </location>
</feature>
<comment type="caution">
    <text evidence="3">The sequence shown here is derived from an EMBL/GenBank/DDBJ whole genome shotgun (WGS) entry which is preliminary data.</text>
</comment>
<reference evidence="3 4" key="1">
    <citation type="journal article" date="2022" name="bioRxiv">
        <title>Genomics of Preaxostyla Flagellates Illuminates Evolutionary Transitions and the Path Towards Mitochondrial Loss.</title>
        <authorList>
            <person name="Novak L.V.F."/>
            <person name="Treitli S.C."/>
            <person name="Pyrih J."/>
            <person name="Halakuc P."/>
            <person name="Pipaliya S.V."/>
            <person name="Vacek V."/>
            <person name="Brzon O."/>
            <person name="Soukal P."/>
            <person name="Eme L."/>
            <person name="Dacks J.B."/>
            <person name="Karnkowska A."/>
            <person name="Elias M."/>
            <person name="Hampl V."/>
        </authorList>
    </citation>
    <scope>NUCLEOTIDE SEQUENCE [LARGE SCALE GENOMIC DNA]</scope>
    <source>
        <strain evidence="3">NAU3</strain>
        <tissue evidence="3">Gut</tissue>
    </source>
</reference>
<feature type="compositionally biased region" description="Low complexity" evidence="2">
    <location>
        <begin position="103"/>
        <end position="122"/>
    </location>
</feature>
<feature type="region of interest" description="Disordered" evidence="2">
    <location>
        <begin position="280"/>
        <end position="301"/>
    </location>
</feature>
<evidence type="ECO:0000256" key="2">
    <source>
        <dbReference type="SAM" id="MobiDB-lite"/>
    </source>
</evidence>
<feature type="coiled-coil region" evidence="1">
    <location>
        <begin position="383"/>
        <end position="414"/>
    </location>
</feature>
<organism evidence="3 4">
    <name type="scientific">Blattamonas nauphoetae</name>
    <dbReference type="NCBI Taxonomy" id="2049346"/>
    <lineage>
        <taxon>Eukaryota</taxon>
        <taxon>Metamonada</taxon>
        <taxon>Preaxostyla</taxon>
        <taxon>Oxymonadida</taxon>
        <taxon>Blattamonas</taxon>
    </lineage>
</organism>
<keyword evidence="4" id="KW-1185">Reference proteome</keyword>
<dbReference type="EMBL" id="JARBJD010000131">
    <property type="protein sequence ID" value="KAK2950676.1"/>
    <property type="molecule type" value="Genomic_DNA"/>
</dbReference>
<evidence type="ECO:0000313" key="3">
    <source>
        <dbReference type="EMBL" id="KAK2950676.1"/>
    </source>
</evidence>
<gene>
    <name evidence="3" type="ORF">BLNAU_14347</name>
</gene>
<keyword evidence="1" id="KW-0175">Coiled coil</keyword>
<protein>
    <submittedName>
        <fullName evidence="3">Uncharacterized protein</fullName>
    </submittedName>
</protein>
<proteinExistence type="predicted"/>